<accession>A0A1H4N8R6</accession>
<dbReference type="PRINTS" id="PR00455">
    <property type="entry name" value="HTHTETR"/>
</dbReference>
<dbReference type="STRING" id="57704.SAMN04489793_1095"/>
<dbReference type="InterPro" id="IPR001647">
    <property type="entry name" value="HTH_TetR"/>
</dbReference>
<keyword evidence="8" id="KW-1185">Reference proteome</keyword>
<keyword evidence="1" id="KW-0678">Repressor</keyword>
<feature type="domain" description="HTH tetR-type" evidence="6">
    <location>
        <begin position="11"/>
        <end position="71"/>
    </location>
</feature>
<dbReference type="Pfam" id="PF13977">
    <property type="entry name" value="TetR_C_6"/>
    <property type="match status" value="1"/>
</dbReference>
<dbReference type="Pfam" id="PF00440">
    <property type="entry name" value="TetR_N"/>
    <property type="match status" value="1"/>
</dbReference>
<dbReference type="AlphaFoldDB" id="A0A1H4N8R6"/>
<dbReference type="InterPro" id="IPR009057">
    <property type="entry name" value="Homeodomain-like_sf"/>
</dbReference>
<dbReference type="OrthoDB" id="5242390at2"/>
<dbReference type="SUPFAM" id="SSF46689">
    <property type="entry name" value="Homeodomain-like"/>
    <property type="match status" value="1"/>
</dbReference>
<evidence type="ECO:0000256" key="3">
    <source>
        <dbReference type="ARBA" id="ARBA00023125"/>
    </source>
</evidence>
<name>A0A1H4N8R6_TSUTY</name>
<protein>
    <submittedName>
        <fullName evidence="7">DNA-binding transcriptional regulator, AcrR family</fullName>
    </submittedName>
</protein>
<dbReference type="GO" id="GO:0000976">
    <property type="term" value="F:transcription cis-regulatory region binding"/>
    <property type="evidence" value="ECO:0007669"/>
    <property type="project" value="TreeGrafter"/>
</dbReference>
<reference evidence="8" key="1">
    <citation type="submission" date="2016-10" db="EMBL/GenBank/DDBJ databases">
        <authorList>
            <person name="Varghese N."/>
            <person name="Submissions S."/>
        </authorList>
    </citation>
    <scope>NUCLEOTIDE SEQUENCE [LARGE SCALE GENOMIC DNA]</scope>
    <source>
        <strain evidence="8">DSM 44234</strain>
    </source>
</reference>
<dbReference type="InterPro" id="IPR039538">
    <property type="entry name" value="BetI_C"/>
</dbReference>
<organism evidence="7 8">
    <name type="scientific">Tsukamurella tyrosinosolvens</name>
    <dbReference type="NCBI Taxonomy" id="57704"/>
    <lineage>
        <taxon>Bacteria</taxon>
        <taxon>Bacillati</taxon>
        <taxon>Actinomycetota</taxon>
        <taxon>Actinomycetes</taxon>
        <taxon>Mycobacteriales</taxon>
        <taxon>Tsukamurellaceae</taxon>
        <taxon>Tsukamurella</taxon>
    </lineage>
</organism>
<sequence>MARTVDPALTARRRAAILDAAAAEFSAAGFERARAADIATRAGVSSGTVFYYFTDKAGLFRALFDADVERNATLRDRALAEPDPRAAIAIVVDALAESAVDPVAPGLVAEIIRRVPADPALAEIVATADGLVRGALAEIIARGQADGAFDPGLDPAHAAAFLVALTDGAHLADGDVRPDVRRAALAYLRTENA</sequence>
<dbReference type="RefSeq" id="WP_068740897.1">
    <property type="nucleotide sequence ID" value="NZ_FNSA01000003.1"/>
</dbReference>
<evidence type="ECO:0000256" key="5">
    <source>
        <dbReference type="PROSITE-ProRule" id="PRU00335"/>
    </source>
</evidence>
<dbReference type="Proteomes" id="UP000182241">
    <property type="component" value="Unassembled WGS sequence"/>
</dbReference>
<dbReference type="GO" id="GO:0003700">
    <property type="term" value="F:DNA-binding transcription factor activity"/>
    <property type="evidence" value="ECO:0007669"/>
    <property type="project" value="TreeGrafter"/>
</dbReference>
<evidence type="ECO:0000313" key="7">
    <source>
        <dbReference type="EMBL" id="SEB91691.1"/>
    </source>
</evidence>
<evidence type="ECO:0000259" key="6">
    <source>
        <dbReference type="PROSITE" id="PS50977"/>
    </source>
</evidence>
<dbReference type="PANTHER" id="PTHR30055:SF234">
    <property type="entry name" value="HTH-TYPE TRANSCRIPTIONAL REGULATOR BETI"/>
    <property type="match status" value="1"/>
</dbReference>
<evidence type="ECO:0000256" key="2">
    <source>
        <dbReference type="ARBA" id="ARBA00023015"/>
    </source>
</evidence>
<keyword evidence="2" id="KW-0805">Transcription regulation</keyword>
<dbReference type="EMBL" id="FNSA01000003">
    <property type="protein sequence ID" value="SEB91691.1"/>
    <property type="molecule type" value="Genomic_DNA"/>
</dbReference>
<feature type="DNA-binding region" description="H-T-H motif" evidence="5">
    <location>
        <begin position="34"/>
        <end position="53"/>
    </location>
</feature>
<keyword evidence="4" id="KW-0804">Transcription</keyword>
<dbReference type="SUPFAM" id="SSF48498">
    <property type="entry name" value="Tetracyclin repressor-like, C-terminal domain"/>
    <property type="match status" value="1"/>
</dbReference>
<dbReference type="PROSITE" id="PS50977">
    <property type="entry name" value="HTH_TETR_2"/>
    <property type="match status" value="1"/>
</dbReference>
<gene>
    <name evidence="7" type="ORF">SAMN04489793_1095</name>
</gene>
<dbReference type="Gene3D" id="1.10.357.10">
    <property type="entry name" value="Tetracycline Repressor, domain 2"/>
    <property type="match status" value="1"/>
</dbReference>
<dbReference type="InterPro" id="IPR050109">
    <property type="entry name" value="HTH-type_TetR-like_transc_reg"/>
</dbReference>
<evidence type="ECO:0000256" key="4">
    <source>
        <dbReference type="ARBA" id="ARBA00023163"/>
    </source>
</evidence>
<proteinExistence type="predicted"/>
<evidence type="ECO:0000256" key="1">
    <source>
        <dbReference type="ARBA" id="ARBA00022491"/>
    </source>
</evidence>
<evidence type="ECO:0000313" key="8">
    <source>
        <dbReference type="Proteomes" id="UP000182241"/>
    </source>
</evidence>
<dbReference type="InterPro" id="IPR036271">
    <property type="entry name" value="Tet_transcr_reg_TetR-rel_C_sf"/>
</dbReference>
<dbReference type="PANTHER" id="PTHR30055">
    <property type="entry name" value="HTH-TYPE TRANSCRIPTIONAL REGULATOR RUTR"/>
    <property type="match status" value="1"/>
</dbReference>
<keyword evidence="3 5" id="KW-0238">DNA-binding</keyword>